<evidence type="ECO:0000313" key="2">
    <source>
        <dbReference type="EMBL" id="CAA0086462.1"/>
    </source>
</evidence>
<organism evidence="2 3">
    <name type="scientific">Starkeya nomas</name>
    <dbReference type="NCBI Taxonomy" id="2666134"/>
    <lineage>
        <taxon>Bacteria</taxon>
        <taxon>Pseudomonadati</taxon>
        <taxon>Pseudomonadota</taxon>
        <taxon>Alphaproteobacteria</taxon>
        <taxon>Hyphomicrobiales</taxon>
        <taxon>Xanthobacteraceae</taxon>
        <taxon>Starkeya</taxon>
    </lineage>
</organism>
<proteinExistence type="predicted"/>
<sequence length="227" mass="25525">MLKALAVVCVRNEAVHMRRCLRDLIGDGIDVFLIDNDSTDGSTEIASEFLGHGLLGIERIPWTGAFSLSDQLRAKRRIIADADHDWIVHTDADEWLCSPVEGQSLLDGIREADAAGYTCINFHEIVFVPLPGDDFLADDYASRMSTYYFFQPVYPRLNRAWKRTADIDSSRSSGHRLAGDGLRLYPQDFFLRHYIALSEGHARSKYVGRKFSDEDCPSSEHLAQLAA</sequence>
<reference evidence="2 3" key="1">
    <citation type="submission" date="2019-12" db="EMBL/GenBank/DDBJ databases">
        <authorList>
            <person name="Reyes-Prieto M."/>
        </authorList>
    </citation>
    <scope>NUCLEOTIDE SEQUENCE [LARGE SCALE GENOMIC DNA]</scope>
    <source>
        <strain evidence="2">HF14-78462</strain>
    </source>
</reference>
<dbReference type="Proteomes" id="UP000433050">
    <property type="component" value="Unassembled WGS sequence"/>
</dbReference>
<dbReference type="AlphaFoldDB" id="A0A5S9N935"/>
<keyword evidence="3" id="KW-1185">Reference proteome</keyword>
<dbReference type="EMBL" id="CACSAS010000001">
    <property type="protein sequence ID" value="CAA0086462.1"/>
    <property type="molecule type" value="Genomic_DNA"/>
</dbReference>
<dbReference type="SUPFAM" id="SSF53448">
    <property type="entry name" value="Nucleotide-diphospho-sugar transferases"/>
    <property type="match status" value="1"/>
</dbReference>
<protein>
    <recommendedName>
        <fullName evidence="1">Glycosyltransferase 2-like domain-containing protein</fullName>
    </recommendedName>
</protein>
<accession>A0A5S9N935</accession>
<feature type="domain" description="Glycosyltransferase 2-like" evidence="1">
    <location>
        <begin position="7"/>
        <end position="96"/>
    </location>
</feature>
<name>A0A5S9N935_9HYPH</name>
<evidence type="ECO:0000313" key="3">
    <source>
        <dbReference type="Proteomes" id="UP000433050"/>
    </source>
</evidence>
<gene>
    <name evidence="2" type="ORF">STARVERO_00220</name>
</gene>
<dbReference type="Pfam" id="PF00535">
    <property type="entry name" value="Glycos_transf_2"/>
    <property type="match status" value="1"/>
</dbReference>
<dbReference type="InterPro" id="IPR001173">
    <property type="entry name" value="Glyco_trans_2-like"/>
</dbReference>
<dbReference type="Gene3D" id="3.90.550.10">
    <property type="entry name" value="Spore Coat Polysaccharide Biosynthesis Protein SpsA, Chain A"/>
    <property type="match status" value="1"/>
</dbReference>
<evidence type="ECO:0000259" key="1">
    <source>
        <dbReference type="Pfam" id="PF00535"/>
    </source>
</evidence>
<dbReference type="InterPro" id="IPR029044">
    <property type="entry name" value="Nucleotide-diphossugar_trans"/>
</dbReference>
<dbReference type="RefSeq" id="WP_159597609.1">
    <property type="nucleotide sequence ID" value="NZ_CACSAS010000001.1"/>
</dbReference>